<evidence type="ECO:0000256" key="1">
    <source>
        <dbReference type="SAM" id="Phobius"/>
    </source>
</evidence>
<reference evidence="2 3" key="1">
    <citation type="submission" date="2019-02" db="EMBL/GenBank/DDBJ databases">
        <title>Deep-cultivation of Planctomycetes and their phenomic and genomic characterization uncovers novel biology.</title>
        <authorList>
            <person name="Wiegand S."/>
            <person name="Jogler M."/>
            <person name="Boedeker C."/>
            <person name="Pinto D."/>
            <person name="Vollmers J."/>
            <person name="Rivas-Marin E."/>
            <person name="Kohn T."/>
            <person name="Peeters S.H."/>
            <person name="Heuer A."/>
            <person name="Rast P."/>
            <person name="Oberbeckmann S."/>
            <person name="Bunk B."/>
            <person name="Jeske O."/>
            <person name="Meyerdierks A."/>
            <person name="Storesund J.E."/>
            <person name="Kallscheuer N."/>
            <person name="Luecker S."/>
            <person name="Lage O.M."/>
            <person name="Pohl T."/>
            <person name="Merkel B.J."/>
            <person name="Hornburger P."/>
            <person name="Mueller R.-W."/>
            <person name="Bruemmer F."/>
            <person name="Labrenz M."/>
            <person name="Spormann A.M."/>
            <person name="Op den Camp H."/>
            <person name="Overmann J."/>
            <person name="Amann R."/>
            <person name="Jetten M.S.M."/>
            <person name="Mascher T."/>
            <person name="Medema M.H."/>
            <person name="Devos D.P."/>
            <person name="Kaster A.-K."/>
            <person name="Ovreas L."/>
            <person name="Rohde M."/>
            <person name="Galperin M.Y."/>
            <person name="Jogler C."/>
        </authorList>
    </citation>
    <scope>NUCLEOTIDE SEQUENCE [LARGE SCALE GENOMIC DNA]</scope>
    <source>
        <strain evidence="2 3">Pla85_3_4</strain>
    </source>
</reference>
<dbReference type="Proteomes" id="UP000317648">
    <property type="component" value="Chromosome"/>
</dbReference>
<accession>A0A518DY93</accession>
<name>A0A518DY93_9BACT</name>
<keyword evidence="1" id="KW-0472">Membrane</keyword>
<dbReference type="OrthoDB" id="3385086at2"/>
<evidence type="ECO:0008006" key="4">
    <source>
        <dbReference type="Google" id="ProtNLM"/>
    </source>
</evidence>
<keyword evidence="1" id="KW-1133">Transmembrane helix</keyword>
<evidence type="ECO:0000313" key="3">
    <source>
        <dbReference type="Proteomes" id="UP000317648"/>
    </source>
</evidence>
<feature type="transmembrane region" description="Helical" evidence="1">
    <location>
        <begin position="6"/>
        <end position="28"/>
    </location>
</feature>
<dbReference type="EMBL" id="CP036433">
    <property type="protein sequence ID" value="QDU96822.1"/>
    <property type="molecule type" value="Genomic_DNA"/>
</dbReference>
<keyword evidence="3" id="KW-1185">Reference proteome</keyword>
<gene>
    <name evidence="2" type="ORF">Pla8534_46440</name>
</gene>
<evidence type="ECO:0000313" key="2">
    <source>
        <dbReference type="EMBL" id="QDU96822.1"/>
    </source>
</evidence>
<keyword evidence="1" id="KW-0812">Transmembrane</keyword>
<protein>
    <recommendedName>
        <fullName evidence="4">DoxX family protein</fullName>
    </recommendedName>
</protein>
<organism evidence="2 3">
    <name type="scientific">Lignipirellula cremea</name>
    <dbReference type="NCBI Taxonomy" id="2528010"/>
    <lineage>
        <taxon>Bacteria</taxon>
        <taxon>Pseudomonadati</taxon>
        <taxon>Planctomycetota</taxon>
        <taxon>Planctomycetia</taxon>
        <taxon>Pirellulales</taxon>
        <taxon>Pirellulaceae</taxon>
        <taxon>Lignipirellula</taxon>
    </lineage>
</organism>
<feature type="transmembrane region" description="Helical" evidence="1">
    <location>
        <begin position="70"/>
        <end position="88"/>
    </location>
</feature>
<dbReference type="AlphaFoldDB" id="A0A518DY93"/>
<feature type="transmembrane region" description="Helical" evidence="1">
    <location>
        <begin position="35"/>
        <end position="58"/>
    </location>
</feature>
<sequence>MPSLKAIPGIVWQGMGVLEILVSVCLIAPAFYKPLAFLVPVAAVCIVVEMLAFCGLHFQAGDTEPGPVIYWLVVAALCGFLAYGRFVLRPL</sequence>
<proteinExistence type="predicted"/>
<dbReference type="KEGG" id="lcre:Pla8534_46440"/>